<dbReference type="AlphaFoldDB" id="W0JX89"/>
<reference evidence="2 3" key="1">
    <citation type="submission" date="2014-01" db="EMBL/GenBank/DDBJ databases">
        <authorList>
            <consortium name="DOE Joint Genome Institute"/>
            <person name="Anderson I."/>
            <person name="Huntemann M."/>
            <person name="Han J."/>
            <person name="Chen A."/>
            <person name="Kyrpides N."/>
            <person name="Mavromatis K."/>
            <person name="Markowitz V."/>
            <person name="Palaniappan K."/>
            <person name="Ivanova N."/>
            <person name="Schaumberg A."/>
            <person name="Pati A."/>
            <person name="Liolios K."/>
            <person name="Nordberg H.P."/>
            <person name="Cantor M.N."/>
            <person name="Hua S.X."/>
            <person name="Woyke T."/>
        </authorList>
    </citation>
    <scope>NUCLEOTIDE SEQUENCE [LARGE SCALE GENOMIC DNA]</scope>
    <source>
        <strain evidence="2 3">XH-48</strain>
        <plasmid evidence="3">1</plasmid>
    </source>
</reference>
<protein>
    <submittedName>
        <fullName evidence="2">Uncharacterized protein</fullName>
    </submittedName>
</protein>
<accession>W0JX89</accession>
<feature type="transmembrane region" description="Helical" evidence="1">
    <location>
        <begin position="70"/>
        <end position="93"/>
    </location>
</feature>
<dbReference type="HOGENOM" id="CLU_2461702_0_0_2"/>
<dbReference type="KEGG" id="hlr:HALLA_04460"/>
<proteinExistence type="predicted"/>
<dbReference type="GeneID" id="25147047"/>
<keyword evidence="1" id="KW-1133">Transmembrane helix</keyword>
<dbReference type="eggNOG" id="arCOG13344">
    <property type="taxonomic scope" value="Archaea"/>
</dbReference>
<keyword evidence="3" id="KW-1185">Reference proteome</keyword>
<feature type="transmembrane region" description="Helical" evidence="1">
    <location>
        <begin position="42"/>
        <end position="63"/>
    </location>
</feature>
<organism evidence="2 3">
    <name type="scientific">Halostagnicola larsenii XH-48</name>
    <dbReference type="NCBI Taxonomy" id="797299"/>
    <lineage>
        <taxon>Archaea</taxon>
        <taxon>Methanobacteriati</taxon>
        <taxon>Methanobacteriota</taxon>
        <taxon>Stenosarchaea group</taxon>
        <taxon>Halobacteria</taxon>
        <taxon>Halobacteriales</taxon>
        <taxon>Natrialbaceae</taxon>
        <taxon>Halostagnicola</taxon>
    </lineage>
</organism>
<dbReference type="EMBL" id="CP007056">
    <property type="protein sequence ID" value="AHG01658.1"/>
    <property type="molecule type" value="Genomic_DNA"/>
</dbReference>
<dbReference type="RefSeq" id="WP_049954516.1">
    <property type="nucleotide sequence ID" value="NZ_CP007056.1"/>
</dbReference>
<dbReference type="Proteomes" id="UP000019024">
    <property type="component" value="Plasmid unnamed"/>
</dbReference>
<evidence type="ECO:0000313" key="2">
    <source>
        <dbReference type="EMBL" id="AHG01658.1"/>
    </source>
</evidence>
<keyword evidence="1" id="KW-0472">Membrane</keyword>
<gene>
    <name evidence="2" type="ORF">HALLA_04460</name>
</gene>
<dbReference type="OrthoDB" id="187142at2157"/>
<keyword evidence="2" id="KW-0614">Plasmid</keyword>
<evidence type="ECO:0000313" key="3">
    <source>
        <dbReference type="Proteomes" id="UP000019024"/>
    </source>
</evidence>
<keyword evidence="1" id="KW-0812">Transmembrane</keyword>
<name>W0JX89_9EURY</name>
<sequence>MGSTQRSSDPDEMSRVQEVGSTIRETVVEPVYNVLEPVLEPLAGSVLLKLAAMGMLLFALGALRSVGVWAAILAVWGFGLMLVGFGCYGLIWLQRN</sequence>
<evidence type="ECO:0000256" key="1">
    <source>
        <dbReference type="SAM" id="Phobius"/>
    </source>
</evidence>
<geneLocation type="plasmid" evidence="2">
    <name>unnamed</name>
</geneLocation>